<sequence length="70" mass="8024">GQWRTANGEWRAEGDGEWLMAMAHRTAKADGKQWQMANNGKWQTANSEWQMANGERRMTNGKWRTVNGEG</sequence>
<proteinExistence type="predicted"/>
<feature type="non-terminal residue" evidence="1">
    <location>
        <position position="1"/>
    </location>
</feature>
<reference evidence="2" key="2">
    <citation type="submission" date="2015-01" db="EMBL/GenBank/DDBJ databases">
        <title>Evolutionary Origins and Diversification of the Mycorrhizal Mutualists.</title>
        <authorList>
            <consortium name="DOE Joint Genome Institute"/>
            <consortium name="Mycorrhizal Genomics Consortium"/>
            <person name="Kohler A."/>
            <person name="Kuo A."/>
            <person name="Nagy L.G."/>
            <person name="Floudas D."/>
            <person name="Copeland A."/>
            <person name="Barry K.W."/>
            <person name="Cichocki N."/>
            <person name="Veneault-Fourrey C."/>
            <person name="LaButti K."/>
            <person name="Lindquist E.A."/>
            <person name="Lipzen A."/>
            <person name="Lundell T."/>
            <person name="Morin E."/>
            <person name="Murat C."/>
            <person name="Riley R."/>
            <person name="Ohm R."/>
            <person name="Sun H."/>
            <person name="Tunlid A."/>
            <person name="Henrissat B."/>
            <person name="Grigoriev I.V."/>
            <person name="Hibbett D.S."/>
            <person name="Martin F."/>
        </authorList>
    </citation>
    <scope>NUCLEOTIDE SEQUENCE [LARGE SCALE GENOMIC DNA]</scope>
    <source>
        <strain evidence="2">ATCC 200175</strain>
    </source>
</reference>
<protein>
    <submittedName>
        <fullName evidence="1">Uncharacterized protein</fullName>
    </submittedName>
</protein>
<gene>
    <name evidence="1" type="ORF">PAXINDRAFT_87113</name>
</gene>
<dbReference type="Proteomes" id="UP000053647">
    <property type="component" value="Unassembled WGS sequence"/>
</dbReference>
<name>A0A0C9TPL3_PAXIN</name>
<dbReference type="OrthoDB" id="5370059at2759"/>
<accession>A0A0C9TPL3</accession>
<dbReference type="AlphaFoldDB" id="A0A0C9TPL3"/>
<dbReference type="HOGENOM" id="CLU_174244_4_0_1"/>
<evidence type="ECO:0000313" key="1">
    <source>
        <dbReference type="EMBL" id="KIJ09692.1"/>
    </source>
</evidence>
<evidence type="ECO:0000313" key="2">
    <source>
        <dbReference type="Proteomes" id="UP000053647"/>
    </source>
</evidence>
<dbReference type="EMBL" id="KN819442">
    <property type="protein sequence ID" value="KIJ09692.1"/>
    <property type="molecule type" value="Genomic_DNA"/>
</dbReference>
<keyword evidence="2" id="KW-1185">Reference proteome</keyword>
<organism evidence="1 2">
    <name type="scientific">Paxillus involutus ATCC 200175</name>
    <dbReference type="NCBI Taxonomy" id="664439"/>
    <lineage>
        <taxon>Eukaryota</taxon>
        <taxon>Fungi</taxon>
        <taxon>Dikarya</taxon>
        <taxon>Basidiomycota</taxon>
        <taxon>Agaricomycotina</taxon>
        <taxon>Agaricomycetes</taxon>
        <taxon>Agaricomycetidae</taxon>
        <taxon>Boletales</taxon>
        <taxon>Paxilineae</taxon>
        <taxon>Paxillaceae</taxon>
        <taxon>Paxillus</taxon>
    </lineage>
</organism>
<reference evidence="1 2" key="1">
    <citation type="submission" date="2014-06" db="EMBL/GenBank/DDBJ databases">
        <authorList>
            <consortium name="DOE Joint Genome Institute"/>
            <person name="Kuo A."/>
            <person name="Kohler A."/>
            <person name="Nagy L.G."/>
            <person name="Floudas D."/>
            <person name="Copeland A."/>
            <person name="Barry K.W."/>
            <person name="Cichocki N."/>
            <person name="Veneault-Fourrey C."/>
            <person name="LaButti K."/>
            <person name="Lindquist E.A."/>
            <person name="Lipzen A."/>
            <person name="Lundell T."/>
            <person name="Morin E."/>
            <person name="Murat C."/>
            <person name="Sun H."/>
            <person name="Tunlid A."/>
            <person name="Henrissat B."/>
            <person name="Grigoriev I.V."/>
            <person name="Hibbett D.S."/>
            <person name="Martin F."/>
            <person name="Nordberg H.P."/>
            <person name="Cantor M.N."/>
            <person name="Hua S.X."/>
        </authorList>
    </citation>
    <scope>NUCLEOTIDE SEQUENCE [LARGE SCALE GENOMIC DNA]</scope>
    <source>
        <strain evidence="1 2">ATCC 200175</strain>
    </source>
</reference>